<accession>K3X8P3</accession>
<dbReference type="PROSITE" id="PS50085">
    <property type="entry name" value="RAPGAP"/>
    <property type="match status" value="1"/>
</dbReference>
<keyword evidence="5" id="KW-1185">Reference proteome</keyword>
<reference evidence="4" key="3">
    <citation type="submission" date="2015-02" db="UniProtKB">
        <authorList>
            <consortium name="EnsemblProtists"/>
        </authorList>
    </citation>
    <scope>IDENTIFICATION</scope>
    <source>
        <strain evidence="4">DAOM BR144</strain>
    </source>
</reference>
<dbReference type="eggNOG" id="KOG3686">
    <property type="taxonomic scope" value="Eukaryota"/>
</dbReference>
<reference evidence="5" key="1">
    <citation type="journal article" date="2010" name="Genome Biol.">
        <title>Genome sequence of the necrotrophic plant pathogen Pythium ultimum reveals original pathogenicity mechanisms and effector repertoire.</title>
        <authorList>
            <person name="Levesque C.A."/>
            <person name="Brouwer H."/>
            <person name="Cano L."/>
            <person name="Hamilton J.P."/>
            <person name="Holt C."/>
            <person name="Huitema E."/>
            <person name="Raffaele S."/>
            <person name="Robideau G.P."/>
            <person name="Thines M."/>
            <person name="Win J."/>
            <person name="Zerillo M.M."/>
            <person name="Beakes G.W."/>
            <person name="Boore J.L."/>
            <person name="Busam D."/>
            <person name="Dumas B."/>
            <person name="Ferriera S."/>
            <person name="Fuerstenberg S.I."/>
            <person name="Gachon C.M."/>
            <person name="Gaulin E."/>
            <person name="Govers F."/>
            <person name="Grenville-Briggs L."/>
            <person name="Horner N."/>
            <person name="Hostetler J."/>
            <person name="Jiang R.H."/>
            <person name="Johnson J."/>
            <person name="Krajaejun T."/>
            <person name="Lin H."/>
            <person name="Meijer H.J."/>
            <person name="Moore B."/>
            <person name="Morris P."/>
            <person name="Phuntmart V."/>
            <person name="Puiu D."/>
            <person name="Shetty J."/>
            <person name="Stajich J.E."/>
            <person name="Tripathy S."/>
            <person name="Wawra S."/>
            <person name="van West P."/>
            <person name="Whitty B.R."/>
            <person name="Coutinho P.M."/>
            <person name="Henrissat B."/>
            <person name="Martin F."/>
            <person name="Thomas P.D."/>
            <person name="Tyler B.M."/>
            <person name="De Vries R.P."/>
            <person name="Kamoun S."/>
            <person name="Yandell M."/>
            <person name="Tisserat N."/>
            <person name="Buell C.R."/>
        </authorList>
    </citation>
    <scope>NUCLEOTIDE SEQUENCE</scope>
    <source>
        <strain evidence="5">DAOM:BR144</strain>
    </source>
</reference>
<evidence type="ECO:0000313" key="4">
    <source>
        <dbReference type="EnsemblProtists" id="PYU1_T013592"/>
    </source>
</evidence>
<dbReference type="STRING" id="431595.K3X8P3"/>
<dbReference type="HOGENOM" id="CLU_258959_0_0_1"/>
<dbReference type="GO" id="GO:0005096">
    <property type="term" value="F:GTPase activator activity"/>
    <property type="evidence" value="ECO:0007669"/>
    <property type="project" value="UniProtKB-KW"/>
</dbReference>
<dbReference type="InterPro" id="IPR000331">
    <property type="entry name" value="Rap/Ran_GAP_dom"/>
</dbReference>
<dbReference type="Pfam" id="PF02145">
    <property type="entry name" value="Rap_GAP"/>
    <property type="match status" value="1"/>
</dbReference>
<feature type="compositionally biased region" description="Polar residues" evidence="2">
    <location>
        <begin position="901"/>
        <end position="923"/>
    </location>
</feature>
<dbReference type="Proteomes" id="UP000019132">
    <property type="component" value="Unassembled WGS sequence"/>
</dbReference>
<dbReference type="Pfam" id="PF20412">
    <property type="entry name" value="RALGAPB_N"/>
    <property type="match status" value="1"/>
</dbReference>
<dbReference type="GO" id="GO:0051056">
    <property type="term" value="P:regulation of small GTPase mediated signal transduction"/>
    <property type="evidence" value="ECO:0007669"/>
    <property type="project" value="InterPro"/>
</dbReference>
<feature type="domain" description="Rap-GAP" evidence="3">
    <location>
        <begin position="1056"/>
        <end position="1322"/>
    </location>
</feature>
<dbReference type="SUPFAM" id="SSF48371">
    <property type="entry name" value="ARM repeat"/>
    <property type="match status" value="1"/>
</dbReference>
<reference evidence="5" key="2">
    <citation type="submission" date="2010-04" db="EMBL/GenBank/DDBJ databases">
        <authorList>
            <person name="Buell R."/>
            <person name="Hamilton J."/>
            <person name="Hostetler J."/>
        </authorList>
    </citation>
    <scope>NUCLEOTIDE SEQUENCE [LARGE SCALE GENOMIC DNA]</scope>
    <source>
        <strain evidence="5">DAOM:BR144</strain>
    </source>
</reference>
<feature type="compositionally biased region" description="Acidic residues" evidence="2">
    <location>
        <begin position="877"/>
        <end position="899"/>
    </location>
</feature>
<organism evidence="4 5">
    <name type="scientific">Globisporangium ultimum (strain ATCC 200006 / CBS 805.95 / DAOM BR144)</name>
    <name type="common">Pythium ultimum</name>
    <dbReference type="NCBI Taxonomy" id="431595"/>
    <lineage>
        <taxon>Eukaryota</taxon>
        <taxon>Sar</taxon>
        <taxon>Stramenopiles</taxon>
        <taxon>Oomycota</taxon>
        <taxon>Peronosporomycetes</taxon>
        <taxon>Pythiales</taxon>
        <taxon>Pythiaceae</taxon>
        <taxon>Globisporangium</taxon>
    </lineage>
</organism>
<dbReference type="EnsemblProtists" id="PYU1_T013592">
    <property type="protein sequence ID" value="PYU1_T013592"/>
    <property type="gene ID" value="PYU1_G013563"/>
</dbReference>
<evidence type="ECO:0000256" key="2">
    <source>
        <dbReference type="SAM" id="MobiDB-lite"/>
    </source>
</evidence>
<dbReference type="InterPro" id="IPR016024">
    <property type="entry name" value="ARM-type_fold"/>
</dbReference>
<dbReference type="InterPro" id="IPR035974">
    <property type="entry name" value="Rap/Ran-GAP_sf"/>
</dbReference>
<dbReference type="PANTHER" id="PTHR21344:SF1">
    <property type="entry name" value="RAL GTPASE-ACTIVATING PROTEIN SUBUNIT BETA"/>
    <property type="match status" value="1"/>
</dbReference>
<evidence type="ECO:0000313" key="5">
    <source>
        <dbReference type="Proteomes" id="UP000019132"/>
    </source>
</evidence>
<dbReference type="Gene3D" id="3.40.50.11210">
    <property type="entry name" value="Rap/Ran-GAP"/>
    <property type="match status" value="1"/>
</dbReference>
<dbReference type="VEuPathDB" id="FungiDB:PYU1_G013563"/>
<dbReference type="InterPro" id="IPR046859">
    <property type="entry name" value="RGPA/RALGAPB_N"/>
</dbReference>
<dbReference type="InterPro" id="IPR039930">
    <property type="entry name" value="RALGAPB"/>
</dbReference>
<feature type="compositionally biased region" description="Low complexity" evidence="2">
    <location>
        <begin position="926"/>
        <end position="938"/>
    </location>
</feature>
<dbReference type="OMA" id="YVWRSKP"/>
<dbReference type="SUPFAM" id="SSF111347">
    <property type="entry name" value="Rap/Ran-GAP"/>
    <property type="match status" value="1"/>
</dbReference>
<dbReference type="EMBL" id="GL376597">
    <property type="status" value="NOT_ANNOTATED_CDS"/>
    <property type="molecule type" value="Genomic_DNA"/>
</dbReference>
<evidence type="ECO:0000259" key="3">
    <source>
        <dbReference type="PROSITE" id="PS50085"/>
    </source>
</evidence>
<sequence length="1343" mass="149208">MFLQWVAKCELVPLSAESYVLKKFSEKCQQGMCSIVVTFLSSDSVDLADVLPTGRHILWAMEVIGHSFALGMEDADVISGALRIYERWLGVSVPTPAANGAKPKDPRPACMQKVEQAFIMDMLGHMTLLFEERTDAASRSNEGMTKHVSLCIKVLDVFDSLVKRRGSTLSPQTWERMTRLLLGAADGLLHGSKSPLGNHLCGQFTRILFEIYLRSLPVCGPRGETWSLLQKFCRRWIHRILVIEQWNAVTLALTKILMKQIHSPDSSKEVEITWAETRVQSKFELENSLVAYAWHRLLRVIGHPSSIIDQDVYLAAIKGISRLADEFTRVEQLPTVKWEQVLGALNSAPSRDNSIFAAVPHGSAEQDALAKDIASSHQPRSPPDVNTILRLLGPWLFDACLTRKPRYDAGRSEAIRCLGKLLCQVSGGRSKRVNWAYGIRSLMALQNALLDDDERISASAVYNWSKVFGLYGNHTLRGAGVITGSFHKAVERIFRAAERREVTSSPKSKGLDSSRRATDPFYSQDEHSIGGIPIILLRRAAIEACSSLLTLHSHLPRHLIKEAEKEIVMSSMVGIPGLYSTLPKYTSSNVVALLMNAIKTEVDPTNQQMMMWLLTVAIQQEASYWAHGLASSRNSQVPVTILLICTIVSKSARYKPQVLFTAFECLRHLSLVCGELFTHATNSVVHVVNTCCDFLTTSAPVLRSSRAPFYLDSLMATAYYCIIDWIVAAPLLLSKPAVISKIIATVVDGNDRIQSFTSKTTAVAVREAAQRLVNMLMKHHVAQTESNMNSRSSVLNERMVLAELCGQEVPDVYSHCRFFSVNKSSILTVIEKPDDLTGASEAILIMRDSTGRYVWRFRPRYLDGPRPKSFEEFEAYLESNQDESDTEDTYSDDEDELGDSEFNQSSSSDPLLQAIRDTQSKTVMMSWRSSSSINSGSSEANVNSNKVLSGEGNTGMSSLIERRAMAAGRDDVRETQDAIFLDLLVHQTREDGEVPYDATVLNAPRCGKPKPPAVDKSLRSWETSRRMMTQMGFLSVRNWGSVFAMDESSGDLLRDLEALDKLPDRETFEIAVAYATSLSSKGGYDNVRLVSSADVNRGDAVLSPDYQLFLGALGERVDTENHSGYIGTHPAERTNGKLLYHSHYSCEMCFYVPTMSLKSETVGDNESESPQAALSLLERSNVLILWNECQQKYRPGSVLWDTVFNLPTPTSRVIIIIDPLGDDLYCVHIANDSSPLFNLREVISNDEDNCVDDGDVYCARVLGPLQDGMVVNGAWLAPLVRQTAINAASLSRAFHRYQYDIGAITTSPVGPEANRSNAIASVVEKHMRPRLPGQFYGELFTQI</sequence>
<feature type="region of interest" description="Disordered" evidence="2">
    <location>
        <begin position="877"/>
        <end position="949"/>
    </location>
</feature>
<name>K3X8P3_GLOUD</name>
<protein>
    <recommendedName>
        <fullName evidence="3">Rap-GAP domain-containing protein</fullName>
    </recommendedName>
</protein>
<evidence type="ECO:0000256" key="1">
    <source>
        <dbReference type="ARBA" id="ARBA00022468"/>
    </source>
</evidence>
<proteinExistence type="predicted"/>
<keyword evidence="1" id="KW-0343">GTPase activation</keyword>
<dbReference type="PANTHER" id="PTHR21344">
    <property type="entry name" value="RAL GTPASE-ACTIVATING PROTEIN SUBUNIT BETA"/>
    <property type="match status" value="1"/>
</dbReference>
<dbReference type="InParanoid" id="K3X8P3"/>